<comment type="caution">
    <text evidence="1">The sequence shown here is derived from an EMBL/GenBank/DDBJ whole genome shotgun (WGS) entry which is preliminary data.</text>
</comment>
<dbReference type="AlphaFoldDB" id="A0A0G1PIK7"/>
<reference evidence="1 2" key="1">
    <citation type="journal article" date="2015" name="Nature">
        <title>rRNA introns, odd ribosomes, and small enigmatic genomes across a large radiation of phyla.</title>
        <authorList>
            <person name="Brown C.T."/>
            <person name="Hug L.A."/>
            <person name="Thomas B.C."/>
            <person name="Sharon I."/>
            <person name="Castelle C.J."/>
            <person name="Singh A."/>
            <person name="Wilkins M.J."/>
            <person name="Williams K.H."/>
            <person name="Banfield J.F."/>
        </authorList>
    </citation>
    <scope>NUCLEOTIDE SEQUENCE [LARGE SCALE GENOMIC DNA]</scope>
</reference>
<protein>
    <submittedName>
        <fullName evidence="1">Uncharacterized protein</fullName>
    </submittedName>
</protein>
<dbReference type="EMBL" id="LCMG01000015">
    <property type="protein sequence ID" value="KKU32557.1"/>
    <property type="molecule type" value="Genomic_DNA"/>
</dbReference>
<sequence length="186" mass="21734">MSLAVPSIYTPPTLVDFLVYILRDWGCGKEDHRLEVKALVTHLFTRILFVNGLSIPSMMVIVDRKEDALQAQLADTLNIKTQGIVFYLHSDRPDYLYVVKLVHGVPWGMAYPLREVRDEFQQVIFSDPDGCRDFTKARVYSLGRYMFTIPSDYLSPRRPEQMRKDEEPTETFNVSESTRIGYWFWQ</sequence>
<accession>A0A0G1PIK7</accession>
<evidence type="ECO:0000313" key="1">
    <source>
        <dbReference type="EMBL" id="KKU32557.1"/>
    </source>
</evidence>
<name>A0A0G1PIK7_9BACT</name>
<dbReference type="Proteomes" id="UP000034705">
    <property type="component" value="Unassembled WGS sequence"/>
</dbReference>
<gene>
    <name evidence="1" type="ORF">UX45_C0015G0019</name>
</gene>
<evidence type="ECO:0000313" key="2">
    <source>
        <dbReference type="Proteomes" id="UP000034705"/>
    </source>
</evidence>
<organism evidence="1 2">
    <name type="scientific">Candidatus Uhrbacteria bacterium GW2011_GWF2_46_218</name>
    <dbReference type="NCBI Taxonomy" id="1619001"/>
    <lineage>
        <taxon>Bacteria</taxon>
        <taxon>Candidatus Uhriibacteriota</taxon>
    </lineage>
</organism>
<proteinExistence type="predicted"/>